<dbReference type="Gene3D" id="2.60.120.200">
    <property type="match status" value="3"/>
</dbReference>
<evidence type="ECO:0000313" key="6">
    <source>
        <dbReference type="EMBL" id="CAF3352068.1"/>
    </source>
</evidence>
<dbReference type="SUPFAM" id="SSF50978">
    <property type="entry name" value="WD40 repeat-like"/>
    <property type="match status" value="1"/>
</dbReference>
<dbReference type="SUPFAM" id="SSF49899">
    <property type="entry name" value="Concanavalin A-like lectins/glucanases"/>
    <property type="match status" value="3"/>
</dbReference>
<feature type="domain" description="Laminin G" evidence="4">
    <location>
        <begin position="149"/>
        <end position="332"/>
    </location>
</feature>
<dbReference type="PROSITE" id="PS50025">
    <property type="entry name" value="LAM_G_DOMAIN"/>
    <property type="match status" value="2"/>
</dbReference>
<evidence type="ECO:0000256" key="2">
    <source>
        <dbReference type="PROSITE-ProRule" id="PRU00076"/>
    </source>
</evidence>
<proteinExistence type="predicted"/>
<dbReference type="InterPro" id="IPR000742">
    <property type="entry name" value="EGF"/>
</dbReference>
<dbReference type="CDD" id="cd00110">
    <property type="entry name" value="LamG"/>
    <property type="match status" value="2"/>
</dbReference>
<name>A0A820IGB8_9BILA</name>
<evidence type="ECO:0000259" key="5">
    <source>
        <dbReference type="PROSITE" id="PS50026"/>
    </source>
</evidence>
<dbReference type="GO" id="GO:0016020">
    <property type="term" value="C:membrane"/>
    <property type="evidence" value="ECO:0007669"/>
    <property type="project" value="UniProtKB-SubCell"/>
</dbReference>
<dbReference type="InterPro" id="IPR001791">
    <property type="entry name" value="Laminin_G"/>
</dbReference>
<dbReference type="InterPro" id="IPR036322">
    <property type="entry name" value="WD40_repeat_dom_sf"/>
</dbReference>
<keyword evidence="2" id="KW-0245">EGF-like domain</keyword>
<feature type="domain" description="EGF-like" evidence="5">
    <location>
        <begin position="531"/>
        <end position="569"/>
    </location>
</feature>
<evidence type="ECO:0000313" key="7">
    <source>
        <dbReference type="EMBL" id="CAF4308394.1"/>
    </source>
</evidence>
<feature type="domain" description="Laminin G" evidence="4">
    <location>
        <begin position="345"/>
        <end position="528"/>
    </location>
</feature>
<accession>A0A820IGB8</accession>
<evidence type="ECO:0000313" key="8">
    <source>
        <dbReference type="Proteomes" id="UP000663862"/>
    </source>
</evidence>
<dbReference type="InterPro" id="IPR050372">
    <property type="entry name" value="Neurexin-related_CASP"/>
</dbReference>
<dbReference type="SMART" id="SM00282">
    <property type="entry name" value="LamG"/>
    <property type="match status" value="3"/>
</dbReference>
<dbReference type="Pfam" id="PF02210">
    <property type="entry name" value="Laminin_G_2"/>
    <property type="match status" value="3"/>
</dbReference>
<comment type="caution">
    <text evidence="7">The sequence shown here is derived from an EMBL/GenBank/DDBJ whole genome shotgun (WGS) entry which is preliminary data.</text>
</comment>
<dbReference type="PANTHER" id="PTHR15036">
    <property type="entry name" value="PIKACHURIN-LIKE PROTEIN"/>
    <property type="match status" value="1"/>
</dbReference>
<protein>
    <submittedName>
        <fullName evidence="7">Uncharacterized protein</fullName>
    </submittedName>
</protein>
<organism evidence="7 8">
    <name type="scientific">Rotaria socialis</name>
    <dbReference type="NCBI Taxonomy" id="392032"/>
    <lineage>
        <taxon>Eukaryota</taxon>
        <taxon>Metazoa</taxon>
        <taxon>Spiralia</taxon>
        <taxon>Gnathifera</taxon>
        <taxon>Rotifera</taxon>
        <taxon>Eurotatoria</taxon>
        <taxon>Bdelloidea</taxon>
        <taxon>Philodinida</taxon>
        <taxon>Philodinidae</taxon>
        <taxon>Rotaria</taxon>
    </lineage>
</organism>
<keyword evidence="1" id="KW-1015">Disulfide bond</keyword>
<evidence type="ECO:0000256" key="3">
    <source>
        <dbReference type="SAM" id="Phobius"/>
    </source>
</evidence>
<dbReference type="PROSITE" id="PS50026">
    <property type="entry name" value="EGF_3"/>
    <property type="match status" value="1"/>
</dbReference>
<keyword evidence="3" id="KW-0472">Membrane</keyword>
<reference evidence="7" key="1">
    <citation type="submission" date="2021-02" db="EMBL/GenBank/DDBJ databases">
        <authorList>
            <person name="Nowell W R."/>
        </authorList>
    </citation>
    <scope>NUCLEOTIDE SEQUENCE</scope>
</reference>
<gene>
    <name evidence="6" type="ORF">FME351_LOCUS4591</name>
    <name evidence="7" type="ORF">TSG867_LOCUS6723</name>
</gene>
<dbReference type="Gene3D" id="2.130.10.10">
    <property type="entry name" value="YVTN repeat-like/Quinoprotein amine dehydrogenase"/>
    <property type="match status" value="1"/>
</dbReference>
<dbReference type="InterPro" id="IPR013320">
    <property type="entry name" value="ConA-like_dom_sf"/>
</dbReference>
<feature type="transmembrane region" description="Helical" evidence="3">
    <location>
        <begin position="835"/>
        <end position="858"/>
    </location>
</feature>
<keyword evidence="3" id="KW-1133">Transmembrane helix</keyword>
<keyword evidence="3" id="KW-0812">Transmembrane</keyword>
<dbReference type="PANTHER" id="PTHR15036:SF49">
    <property type="entry name" value="AXOTACTIN"/>
    <property type="match status" value="1"/>
</dbReference>
<evidence type="ECO:0000259" key="4">
    <source>
        <dbReference type="PROSITE" id="PS50025"/>
    </source>
</evidence>
<dbReference type="InterPro" id="IPR015943">
    <property type="entry name" value="WD40/YVTN_repeat-like_dom_sf"/>
</dbReference>
<dbReference type="EMBL" id="CAJNYU010000351">
    <property type="protein sequence ID" value="CAF3352068.1"/>
    <property type="molecule type" value="Genomic_DNA"/>
</dbReference>
<evidence type="ECO:0000256" key="1">
    <source>
        <dbReference type="ARBA" id="ARBA00023157"/>
    </source>
</evidence>
<dbReference type="Proteomes" id="UP000663869">
    <property type="component" value="Unassembled WGS sequence"/>
</dbReference>
<comment type="caution">
    <text evidence="2">Lacks conserved residue(s) required for the propagation of feature annotation.</text>
</comment>
<dbReference type="Proteomes" id="UP000663862">
    <property type="component" value="Unassembled WGS sequence"/>
</dbReference>
<dbReference type="EMBL" id="CAJOBQ010000253">
    <property type="protein sequence ID" value="CAF4308394.1"/>
    <property type="molecule type" value="Genomic_DNA"/>
</dbReference>
<sequence length="1465" mass="166478">MAEVYRLVARGILVADYLTNVQRRRRRRRRRRRPTKTSSNLCQPLLTDVIISIPIENRCYSIEKCYLTFTKNDQIITFKRNNNSFPVFFSTKFRLLIKHDLPNEEILFSSLSKNKIINTTRLSTKYCYRENKLAKRNTRQYDRSESTSSIVITFNSSSFIDYRHRDTLVYPLRLSVRFRTLGRISNGVLLSLTHRKSKSLIIPFIIIEHTNGKIEITVLQLNDRNALSPVTNVQCGKNVNNDNWHKLQFEIDLNGAFKVVVDDDTRTSQVPSYAVSSWNINGLLVGDTRRLNDDIFQPFIGYMGDLIFNDEYLFASLSTRKQLIQSSFHASSQHIIVGYRIAFFNLVTLDTQTSYIAFSERESQNKNHGKLDIYFLFRTYVPDGLILYRYAQGLNEYFAIGLRAGILTLLIDFGYGKRQIVSDESTKLADGRWHEVRVTRISTDKIELVVDNRVNRSTLSTNGIRNAVSLQPVLYVGGVPNSNNINLTGSGMNSYGFQGCLSSFIVDGHLLDYQTALVLHGKVNMNACSDLNKLCYDFTCTHSGTCITNDNDGPKCDCIETAYIGERCDRIPDGFHFGKHNAIGALEYAMTQARQTEHDTIVFGLQTYSTSAQLFRLESDLDLYSLEYEIVLGRSYIKLNLGEKQPDIYSAITHLTDGLYHSIKLIRKFASIELYVDDIEIRLDGGNKYTNPLEQQSFLAQRRLRIGNFKNISQWNGILAGLTLNRQSIFDSLSKTLLRSGDVEEVYPDQYTGQFNLTPVSFISSTTTSIPGTRILTTDILNLPMETSSTPIIGHLYHSEPITNINMVSPQPVHRRGAVFQWFSNQTSRFPIRNLIIGSVLASCFILFLLFIIIRFHCTNRAIGKQKLEYKCTQTNGKAYSQLQQPQQQDRRFSLVPQEIHDSKKRVPNFLRHLHTNEAKPTSFRLSTNGGDSYHLISSIQDNKTLPYRNSDCVLNEHCCIHSSFSQPVSSPSSSLYHQINRLMLSGSEPPLPMSNIAQAHAHSIATATLRSLKKEVDNSSVQTYSAVYSCDLVSNLDIDQDAVQKRLSVKRRSILKNTHSSAIQTKILFLYTKNLVDCYALQPNNRTTKEPIVLATSDQNRIQLSHALTGSFHSRLPVSSVGLCHNILFSSNGQYLIALFYEITSNINPYSVKIWSTNDNAIRTNLHPIKCTLASTSQNASLLYMAGKQKYGRGISLGLLDIDTCSLSRELKSDPDTSIGDEIRRIILTKNETYALIACTEHASTYTCFVIFKLETISSSNEEQSSSNNCTMLLTRFDSEPDNTFAISDESILTVLRTNEVVIWKLSDGEILFTYDFLHLNSENKIQNIRHCQIHDNRLAILLESGVVYIWDVTLVIAQFSLVATITDPLIHSISWLDQRHFLSIDNDGQRIRTWNVNRKDNINELICSQGSLQSLDVHAISNDSNKRQEYLIIGTSKQQRDLLIFEYTQPFDEQKDSSNVSIC</sequence>